<evidence type="ECO:0000256" key="1">
    <source>
        <dbReference type="ARBA" id="ARBA00010688"/>
    </source>
</evidence>
<dbReference type="InterPro" id="IPR011611">
    <property type="entry name" value="PfkB_dom"/>
</dbReference>
<evidence type="ECO:0000259" key="4">
    <source>
        <dbReference type="Pfam" id="PF00294"/>
    </source>
</evidence>
<dbReference type="InterPro" id="IPR052700">
    <property type="entry name" value="Carb_kinase_PfkB-like"/>
</dbReference>
<dbReference type="OrthoDB" id="9813569at2"/>
<dbReference type="EMBL" id="FSRA01000002">
    <property type="protein sequence ID" value="SIO53147.1"/>
    <property type="molecule type" value="Genomic_DNA"/>
</dbReference>
<keyword evidence="6" id="KW-1185">Reference proteome</keyword>
<dbReference type="SUPFAM" id="SSF53613">
    <property type="entry name" value="Ribokinase-like"/>
    <property type="match status" value="1"/>
</dbReference>
<evidence type="ECO:0000256" key="3">
    <source>
        <dbReference type="ARBA" id="ARBA00022777"/>
    </source>
</evidence>
<keyword evidence="3 5" id="KW-0418">Kinase</keyword>
<accession>A0A1N6KA05</accession>
<organism evidence="5 6">
    <name type="scientific">Chitinophaga niabensis</name>
    <dbReference type="NCBI Taxonomy" id="536979"/>
    <lineage>
        <taxon>Bacteria</taxon>
        <taxon>Pseudomonadati</taxon>
        <taxon>Bacteroidota</taxon>
        <taxon>Chitinophagia</taxon>
        <taxon>Chitinophagales</taxon>
        <taxon>Chitinophagaceae</taxon>
        <taxon>Chitinophaga</taxon>
    </lineage>
</organism>
<evidence type="ECO:0000256" key="2">
    <source>
        <dbReference type="ARBA" id="ARBA00022679"/>
    </source>
</evidence>
<proteinExistence type="inferred from homology"/>
<dbReference type="Proteomes" id="UP000185003">
    <property type="component" value="Unassembled WGS sequence"/>
</dbReference>
<dbReference type="CDD" id="cd01166">
    <property type="entry name" value="KdgK"/>
    <property type="match status" value="1"/>
</dbReference>
<dbReference type="Pfam" id="PF00294">
    <property type="entry name" value="PfkB"/>
    <property type="match status" value="1"/>
</dbReference>
<name>A0A1N6KA05_9BACT</name>
<dbReference type="PANTHER" id="PTHR43320:SF2">
    <property type="entry name" value="2-DEHYDRO-3-DEOXYGLUCONOKINASE_2-DEHYDRO-3-DEOXYGALACTONOKINASE"/>
    <property type="match status" value="1"/>
</dbReference>
<dbReference type="PANTHER" id="PTHR43320">
    <property type="entry name" value="SUGAR KINASE"/>
    <property type="match status" value="1"/>
</dbReference>
<dbReference type="RefSeq" id="WP_074242597.1">
    <property type="nucleotide sequence ID" value="NZ_FSRA01000002.1"/>
</dbReference>
<dbReference type="GO" id="GO:0016301">
    <property type="term" value="F:kinase activity"/>
    <property type="evidence" value="ECO:0007669"/>
    <property type="project" value="UniProtKB-KW"/>
</dbReference>
<dbReference type="InterPro" id="IPR029056">
    <property type="entry name" value="Ribokinase-like"/>
</dbReference>
<comment type="similarity">
    <text evidence="1">Belongs to the carbohydrate kinase PfkB family.</text>
</comment>
<dbReference type="Gene3D" id="3.40.1190.20">
    <property type="match status" value="1"/>
</dbReference>
<feature type="domain" description="Carbohydrate kinase PfkB" evidence="4">
    <location>
        <begin position="21"/>
        <end position="318"/>
    </location>
</feature>
<protein>
    <submittedName>
        <fullName evidence="5">2-dehydro-3-deoxygluconokinase</fullName>
    </submittedName>
</protein>
<sequence length="332" mass="36711">MQPVSVITFGEILLRLSPEWAQQRAAIFVGGAEANVAAALATWGNTVAYISKAPENGLSRQVLEQLQTIGIQTDRMLWGGDRIGAYYLAQGSDLKHAEVVYDRKYSSFSEIKPGTVNWDDLLGDAKWFHWSAISPALNPDAVIICKEVLEAATRKGMTISTDLNYRSKLWQYGQQPINVMPGLTKYCHVIMGNIWAANMMLGTPLNQEAIAADTKEQYLQAAKDAAAAIIAQFPVCNRVAFTFRFSSAPSHNLYYAVYWKDGELFVSRQYETNEVVDRVGSGDSFMAGLIHANLNGYSNQETISYAAAAAYTKLFRTGDFNLTAKESITQLM</sequence>
<reference evidence="5 6" key="1">
    <citation type="submission" date="2016-11" db="EMBL/GenBank/DDBJ databases">
        <authorList>
            <person name="Jaros S."/>
            <person name="Januszkiewicz K."/>
            <person name="Wedrychowicz H."/>
        </authorList>
    </citation>
    <scope>NUCLEOTIDE SEQUENCE [LARGE SCALE GENOMIC DNA]</scope>
    <source>
        <strain evidence="5 6">DSM 24787</strain>
    </source>
</reference>
<evidence type="ECO:0000313" key="6">
    <source>
        <dbReference type="Proteomes" id="UP000185003"/>
    </source>
</evidence>
<keyword evidence="2" id="KW-0808">Transferase</keyword>
<dbReference type="AlphaFoldDB" id="A0A1N6KA05"/>
<dbReference type="STRING" id="536979.SAMN04488055_5360"/>
<gene>
    <name evidence="5" type="ORF">SAMN04488055_5360</name>
</gene>
<evidence type="ECO:0000313" key="5">
    <source>
        <dbReference type="EMBL" id="SIO53147.1"/>
    </source>
</evidence>